<dbReference type="Gene3D" id="3.90.550.10">
    <property type="entry name" value="Spore Coat Polysaccharide Biosynthesis Protein SpsA, Chain A"/>
    <property type="match status" value="1"/>
</dbReference>
<evidence type="ECO:0000256" key="1">
    <source>
        <dbReference type="SAM" id="MobiDB-lite"/>
    </source>
</evidence>
<protein>
    <submittedName>
        <fullName evidence="2">Glycosyltransferase family protein</fullName>
    </submittedName>
</protein>
<dbReference type="Proteomes" id="UP000505355">
    <property type="component" value="Chromosome"/>
</dbReference>
<evidence type="ECO:0000313" key="3">
    <source>
        <dbReference type="Proteomes" id="UP000505355"/>
    </source>
</evidence>
<dbReference type="Pfam" id="PF02348">
    <property type="entry name" value="CTP_transf_3"/>
    <property type="match status" value="1"/>
</dbReference>
<dbReference type="InterPro" id="IPR003329">
    <property type="entry name" value="Cytidylyl_trans"/>
</dbReference>
<dbReference type="GO" id="GO:0016740">
    <property type="term" value="F:transferase activity"/>
    <property type="evidence" value="ECO:0007669"/>
    <property type="project" value="UniProtKB-KW"/>
</dbReference>
<name>A0A7D4UEE0_9SPHI</name>
<dbReference type="PANTHER" id="PTHR42866">
    <property type="entry name" value="3-DEOXY-MANNO-OCTULOSONATE CYTIDYLYLTRANSFERASE"/>
    <property type="match status" value="1"/>
</dbReference>
<feature type="region of interest" description="Disordered" evidence="1">
    <location>
        <begin position="260"/>
        <end position="279"/>
    </location>
</feature>
<organism evidence="2 3">
    <name type="scientific">Mucilaginibacter mali</name>
    <dbReference type="NCBI Taxonomy" id="2740462"/>
    <lineage>
        <taxon>Bacteria</taxon>
        <taxon>Pseudomonadati</taxon>
        <taxon>Bacteroidota</taxon>
        <taxon>Sphingobacteriia</taxon>
        <taxon>Sphingobacteriales</taxon>
        <taxon>Sphingobacteriaceae</taxon>
        <taxon>Mucilaginibacter</taxon>
    </lineage>
</organism>
<dbReference type="CDD" id="cd02518">
    <property type="entry name" value="GT2_SpsF"/>
    <property type="match status" value="1"/>
</dbReference>
<dbReference type="KEGG" id="mmab:HQ865_03375"/>
<dbReference type="SUPFAM" id="SSF53448">
    <property type="entry name" value="Nucleotide-diphospho-sugar transferases"/>
    <property type="match status" value="1"/>
</dbReference>
<dbReference type="EMBL" id="CP054139">
    <property type="protein sequence ID" value="QKJ28836.1"/>
    <property type="molecule type" value="Genomic_DNA"/>
</dbReference>
<dbReference type="GO" id="GO:0005829">
    <property type="term" value="C:cytosol"/>
    <property type="evidence" value="ECO:0007669"/>
    <property type="project" value="TreeGrafter"/>
</dbReference>
<keyword evidence="3" id="KW-1185">Reference proteome</keyword>
<sequence length="279" mass="32269">MPQKIVIVVQARMASSRLPGKVLMSILGKSLLARMIRRLQMVQHRVSIVIATSTQPEDNAIEQEALKLNVPCYRGSIDNLLDRHYQVGKLYEADMVLKIPSDCPLIDPAVIDQALHYYFKHKGQFDYVSNLHPATWPDGNDVEIMTMDCLTSAWENATRPMELEHTTPYIWENPQLYRTGNITWETGLDYSMSHRFTIDYQADYDFINAVFSELYPVNDGFTCQDIIDLLQRKPEIYELNRQYAGVNWYRHHLDELKTVSPEQTRSLQQADPELTITSL</sequence>
<keyword evidence="2" id="KW-0808">Transferase</keyword>
<dbReference type="RefSeq" id="WP_173413534.1">
    <property type="nucleotide sequence ID" value="NZ_CP054139.1"/>
</dbReference>
<proteinExistence type="predicted"/>
<gene>
    <name evidence="2" type="ORF">HQ865_03375</name>
</gene>
<dbReference type="InterPro" id="IPR029044">
    <property type="entry name" value="Nucleotide-diphossugar_trans"/>
</dbReference>
<dbReference type="AlphaFoldDB" id="A0A7D4UEE0"/>
<reference evidence="2 3" key="1">
    <citation type="submission" date="2020-05" db="EMBL/GenBank/DDBJ databases">
        <title>Mucilaginibacter mali sp. nov.</title>
        <authorList>
            <person name="Kim H.S."/>
            <person name="Lee K.C."/>
            <person name="Suh M.K."/>
            <person name="Kim J.-S."/>
            <person name="Han K.-I."/>
            <person name="Eom M.K."/>
            <person name="Shin Y.K."/>
            <person name="Lee J.-S."/>
        </authorList>
    </citation>
    <scope>NUCLEOTIDE SEQUENCE [LARGE SCALE GENOMIC DNA]</scope>
    <source>
        <strain evidence="2 3">G2-14</strain>
    </source>
</reference>
<evidence type="ECO:0000313" key="2">
    <source>
        <dbReference type="EMBL" id="QKJ28836.1"/>
    </source>
</evidence>
<dbReference type="PANTHER" id="PTHR42866:SF1">
    <property type="entry name" value="SPORE COAT POLYSACCHARIDE BIOSYNTHESIS PROTEIN SPSF"/>
    <property type="match status" value="1"/>
</dbReference>
<accession>A0A7D4UEE0</accession>